<keyword evidence="1" id="KW-0472">Membrane</keyword>
<keyword evidence="1" id="KW-1133">Transmembrane helix</keyword>
<reference evidence="2 3" key="1">
    <citation type="journal article" date="2011" name="J. Bacteriol.">
        <title>Complete genome of the cellulolytic ruminal bacterium Ruminococcus albus 7.</title>
        <authorList>
            <person name="Suen G."/>
            <person name="Stevenson D.M."/>
            <person name="Bruce D.C."/>
            <person name="Chertkov O."/>
            <person name="Copeland A."/>
            <person name="Cheng J.F."/>
            <person name="Detter C."/>
            <person name="Detter J.C."/>
            <person name="Goodwin L.A."/>
            <person name="Han C.S."/>
            <person name="Hauser L.J."/>
            <person name="Ivanova N.N."/>
            <person name="Kyrpides N.C."/>
            <person name="Land M.L."/>
            <person name="Lapidus A."/>
            <person name="Lucas S."/>
            <person name="Ovchinnikova G."/>
            <person name="Pitluck S."/>
            <person name="Tapia R."/>
            <person name="Woyke T."/>
            <person name="Boyum J."/>
            <person name="Mead D."/>
            <person name="Weimer P.J."/>
        </authorList>
    </citation>
    <scope>NUCLEOTIDE SEQUENCE [LARGE SCALE GENOMIC DNA]</scope>
    <source>
        <strain evidence="3">ATCC 27210 / DSM 20455 / JCM 14654 / NCDO 2250 / 7</strain>
    </source>
</reference>
<evidence type="ECO:0000256" key="1">
    <source>
        <dbReference type="SAM" id="Phobius"/>
    </source>
</evidence>
<dbReference type="Proteomes" id="UP000006919">
    <property type="component" value="Chromosome"/>
</dbReference>
<evidence type="ECO:0000313" key="2">
    <source>
        <dbReference type="EMBL" id="ADU20870.1"/>
    </source>
</evidence>
<dbReference type="InterPro" id="IPR045620">
    <property type="entry name" value="DUF6442"/>
</dbReference>
<gene>
    <name evidence="2" type="ordered locus">Rumal_0313</name>
</gene>
<name>E6UDP2_RUMA7</name>
<dbReference type="STRING" id="697329.Rumal_0313"/>
<keyword evidence="1" id="KW-0812">Transmembrane</keyword>
<accession>E6UDP2</accession>
<proteinExistence type="predicted"/>
<dbReference type="AlphaFoldDB" id="E6UDP2"/>
<dbReference type="HOGENOM" id="CLU_2071413_0_0_9"/>
<dbReference type="KEGG" id="ral:Rumal_0313"/>
<organism evidence="2 3">
    <name type="scientific">Ruminococcus albus (strain ATCC 27210 / DSM 20455 / JCM 14654 / NCDO 2250 / 7)</name>
    <dbReference type="NCBI Taxonomy" id="697329"/>
    <lineage>
        <taxon>Bacteria</taxon>
        <taxon>Bacillati</taxon>
        <taxon>Bacillota</taxon>
        <taxon>Clostridia</taxon>
        <taxon>Eubacteriales</taxon>
        <taxon>Oscillospiraceae</taxon>
        <taxon>Ruminococcus</taxon>
    </lineage>
</organism>
<feature type="transmembrane region" description="Helical" evidence="1">
    <location>
        <begin position="36"/>
        <end position="62"/>
    </location>
</feature>
<dbReference type="OrthoDB" id="1828396at2"/>
<feature type="transmembrane region" description="Helical" evidence="1">
    <location>
        <begin position="83"/>
        <end position="106"/>
    </location>
</feature>
<sequence length="118" mass="13688">MDKERVLAMSREEYEYEDLAEREACEKGAIKTHAVLFYICIGLFVLDFLFAHHINAGYLLITTLDNAIKYRNKSIISKKKKDLICFVLLTVALFVDLIVIAIFYYVDTVMPTGFIRRI</sequence>
<protein>
    <submittedName>
        <fullName evidence="2">Uncharacterized protein</fullName>
    </submittedName>
</protein>
<dbReference type="EMBL" id="CP002403">
    <property type="protein sequence ID" value="ADU20870.1"/>
    <property type="molecule type" value="Genomic_DNA"/>
</dbReference>
<dbReference type="RefSeq" id="WP_013497062.1">
    <property type="nucleotide sequence ID" value="NC_014833.1"/>
</dbReference>
<dbReference type="Pfam" id="PF20040">
    <property type="entry name" value="DUF6442"/>
    <property type="match status" value="1"/>
</dbReference>
<evidence type="ECO:0000313" key="3">
    <source>
        <dbReference type="Proteomes" id="UP000006919"/>
    </source>
</evidence>